<evidence type="ECO:0000313" key="1">
    <source>
        <dbReference type="EMBL" id="QCD79600.1"/>
    </source>
</evidence>
<gene>
    <name evidence="1" type="ORF">DEO72_LG1g3245</name>
</gene>
<reference evidence="1 2" key="1">
    <citation type="submission" date="2019-04" db="EMBL/GenBank/DDBJ databases">
        <title>An improved genome assembly and genetic linkage map for asparagus bean, Vigna unguiculata ssp. sesquipedialis.</title>
        <authorList>
            <person name="Xia Q."/>
            <person name="Zhang R."/>
            <person name="Dong Y."/>
        </authorList>
    </citation>
    <scope>NUCLEOTIDE SEQUENCE [LARGE SCALE GENOMIC DNA]</scope>
    <source>
        <tissue evidence="1">Leaf</tissue>
    </source>
</reference>
<sequence length="237" mass="26557">MFSTFPLGFPLFTPFIRHLAKKNNAAIRATSYPSRTFAIEDSHPAFVVEEGLPLCVVVVGRQIEYEASYMQGDYTKAIEKLEDLEELTNSYLGVSGRDNAHDFALTFKERRSKVAMSFSNLFGSYTCGAKLPSGGSVARGSSDGGGSSHGCGARIFGIKPMCYCVGLKIWVAAIFSNGLFNRKSKKKCVCVKKNLINRDVVKMEERDSGGIEVLKLEKIEEKRCCEYERKRWWMDRN</sequence>
<keyword evidence="2" id="KW-1185">Reference proteome</keyword>
<organism evidence="1 2">
    <name type="scientific">Vigna unguiculata</name>
    <name type="common">Cowpea</name>
    <dbReference type="NCBI Taxonomy" id="3917"/>
    <lineage>
        <taxon>Eukaryota</taxon>
        <taxon>Viridiplantae</taxon>
        <taxon>Streptophyta</taxon>
        <taxon>Embryophyta</taxon>
        <taxon>Tracheophyta</taxon>
        <taxon>Spermatophyta</taxon>
        <taxon>Magnoliopsida</taxon>
        <taxon>eudicotyledons</taxon>
        <taxon>Gunneridae</taxon>
        <taxon>Pentapetalae</taxon>
        <taxon>rosids</taxon>
        <taxon>fabids</taxon>
        <taxon>Fabales</taxon>
        <taxon>Fabaceae</taxon>
        <taxon>Papilionoideae</taxon>
        <taxon>50 kb inversion clade</taxon>
        <taxon>NPAAA clade</taxon>
        <taxon>indigoferoid/millettioid clade</taxon>
        <taxon>Phaseoleae</taxon>
        <taxon>Vigna</taxon>
    </lineage>
</organism>
<name>A0A4D6KSC5_VIGUN</name>
<accession>A0A4D6KSC5</accession>
<dbReference type="Proteomes" id="UP000501690">
    <property type="component" value="Linkage Group LG1"/>
</dbReference>
<dbReference type="EMBL" id="CP039345">
    <property type="protein sequence ID" value="QCD79600.1"/>
    <property type="molecule type" value="Genomic_DNA"/>
</dbReference>
<dbReference type="AlphaFoldDB" id="A0A4D6KSC5"/>
<proteinExistence type="predicted"/>
<protein>
    <submittedName>
        <fullName evidence="1">Uncharacterized protein</fullName>
    </submittedName>
</protein>
<evidence type="ECO:0000313" key="2">
    <source>
        <dbReference type="Proteomes" id="UP000501690"/>
    </source>
</evidence>